<gene>
    <name evidence="4" type="ORF">MCOR_57502</name>
</gene>
<keyword evidence="1" id="KW-0479">Metal-binding</keyword>
<dbReference type="AlphaFoldDB" id="A0A6J8EZ09"/>
<dbReference type="OrthoDB" id="6104337at2759"/>
<dbReference type="PROSITE" id="PS50119">
    <property type="entry name" value="ZF_BBOX"/>
    <property type="match status" value="2"/>
</dbReference>
<evidence type="ECO:0000313" key="5">
    <source>
        <dbReference type="Proteomes" id="UP000507470"/>
    </source>
</evidence>
<evidence type="ECO:0000256" key="1">
    <source>
        <dbReference type="PROSITE-ProRule" id="PRU00024"/>
    </source>
</evidence>
<dbReference type="InterPro" id="IPR047153">
    <property type="entry name" value="TRIM45/56/19-like"/>
</dbReference>
<keyword evidence="1" id="KW-0862">Zinc</keyword>
<protein>
    <recommendedName>
        <fullName evidence="3">B box-type domain-containing protein</fullName>
    </recommendedName>
</protein>
<proteinExistence type="predicted"/>
<dbReference type="CDD" id="cd19756">
    <property type="entry name" value="Bbox2"/>
    <property type="match status" value="1"/>
</dbReference>
<keyword evidence="5" id="KW-1185">Reference proteome</keyword>
<dbReference type="GO" id="GO:0061630">
    <property type="term" value="F:ubiquitin protein ligase activity"/>
    <property type="evidence" value="ECO:0007669"/>
    <property type="project" value="TreeGrafter"/>
</dbReference>
<dbReference type="SMART" id="SM00336">
    <property type="entry name" value="BBOX"/>
    <property type="match status" value="2"/>
</dbReference>
<evidence type="ECO:0000313" key="4">
    <source>
        <dbReference type="EMBL" id="CAC5425710.1"/>
    </source>
</evidence>
<dbReference type="Pfam" id="PF22586">
    <property type="entry name" value="ANCHR-like_BBOX"/>
    <property type="match status" value="1"/>
</dbReference>
<dbReference type="CDD" id="cd19757">
    <property type="entry name" value="Bbox1"/>
    <property type="match status" value="1"/>
</dbReference>
<dbReference type="SUPFAM" id="SSF101898">
    <property type="entry name" value="NHL repeat"/>
    <property type="match status" value="1"/>
</dbReference>
<dbReference type="Pfam" id="PF00643">
    <property type="entry name" value="zf-B_box"/>
    <property type="match status" value="1"/>
</dbReference>
<dbReference type="GO" id="GO:0008270">
    <property type="term" value="F:zinc ion binding"/>
    <property type="evidence" value="ECO:0007669"/>
    <property type="project" value="UniProtKB-KW"/>
</dbReference>
<dbReference type="SUPFAM" id="SSF57845">
    <property type="entry name" value="B-box zinc-binding domain"/>
    <property type="match status" value="1"/>
</dbReference>
<keyword evidence="2" id="KW-0175">Coiled coil</keyword>
<feature type="coiled-coil region" evidence="2">
    <location>
        <begin position="116"/>
        <end position="168"/>
    </location>
</feature>
<dbReference type="PANTHER" id="PTHR25462">
    <property type="entry name" value="BONUS, ISOFORM C-RELATED"/>
    <property type="match status" value="1"/>
</dbReference>
<feature type="domain" description="B box-type" evidence="3">
    <location>
        <begin position="7"/>
        <end position="55"/>
    </location>
</feature>
<sequence>MACGGEQIPVVCSLCEEDTRIKWKCLNCDMLMCDKCKEKIHVKFKFAKDHKVVSIQDIGLHDEEIDFSNISCTNHLKQICFMFCKSCDCLVCPLCISETHNGHDLVTIREGYEIQIDSLKKGQKIIRSNIEELKKNKAEVEDFDRSEHSKLENTMKKIEGQKTVLMNEVIKHIDELKSEIMDRWEALHLSTKKEEKEVAMLIGNLESKKTEVDDIIQSKDAKKIFVDGLGLVKSIKEKVSTSCTKFNSIPTFFPGQVTAFNIGSLENVSMKGEIKIIKQFDTEISHVYFMTAYSEDTLWIASQDILQKVKIEGRSLRIIEKKDIKIFGIALTPSKDILVIAGGSTLKQICGLTGEMTDSKYKVKDLTLSAVHVNADGKVIVGAYSGKVVYPAVGFRQVVIIMDRNGNHESTYEYDTQGNPLFTNIKSITRTMNGNICVADKLFEDNRGRVIILGENGDVLNIFKGHSEVNTDKVPFQPSLVFTTQSDNIVVSSLTHNIYFLNSAGNYIGWCKTSKIGILYPRSFCSTETGQTYAGCVTLKDSSCKAKIYEVRFS</sequence>
<evidence type="ECO:0000256" key="2">
    <source>
        <dbReference type="SAM" id="Coils"/>
    </source>
</evidence>
<dbReference type="EMBL" id="CACVKT020010276">
    <property type="protein sequence ID" value="CAC5425710.1"/>
    <property type="molecule type" value="Genomic_DNA"/>
</dbReference>
<reference evidence="4 5" key="1">
    <citation type="submission" date="2020-06" db="EMBL/GenBank/DDBJ databases">
        <authorList>
            <person name="Li R."/>
            <person name="Bekaert M."/>
        </authorList>
    </citation>
    <scope>NUCLEOTIDE SEQUENCE [LARGE SCALE GENOMIC DNA]</scope>
    <source>
        <strain evidence="5">wild</strain>
    </source>
</reference>
<dbReference type="InterPro" id="IPR000315">
    <property type="entry name" value="Znf_B-box"/>
</dbReference>
<dbReference type="Proteomes" id="UP000507470">
    <property type="component" value="Unassembled WGS sequence"/>
</dbReference>
<keyword evidence="1" id="KW-0863">Zinc-finger</keyword>
<dbReference type="PANTHER" id="PTHR25462:SF296">
    <property type="entry name" value="MEIOTIC P26, ISOFORM F"/>
    <property type="match status" value="1"/>
</dbReference>
<organism evidence="4 5">
    <name type="scientific">Mytilus coruscus</name>
    <name type="common">Sea mussel</name>
    <dbReference type="NCBI Taxonomy" id="42192"/>
    <lineage>
        <taxon>Eukaryota</taxon>
        <taxon>Metazoa</taxon>
        <taxon>Spiralia</taxon>
        <taxon>Lophotrochozoa</taxon>
        <taxon>Mollusca</taxon>
        <taxon>Bivalvia</taxon>
        <taxon>Autobranchia</taxon>
        <taxon>Pteriomorphia</taxon>
        <taxon>Mytilida</taxon>
        <taxon>Mytiloidea</taxon>
        <taxon>Mytilidae</taxon>
        <taxon>Mytilinae</taxon>
        <taxon>Mytilus</taxon>
    </lineage>
</organism>
<evidence type="ECO:0000259" key="3">
    <source>
        <dbReference type="PROSITE" id="PS50119"/>
    </source>
</evidence>
<dbReference type="Gene3D" id="3.30.160.60">
    <property type="entry name" value="Classic Zinc Finger"/>
    <property type="match status" value="1"/>
</dbReference>
<accession>A0A6J8EZ09</accession>
<feature type="domain" description="B box-type" evidence="3">
    <location>
        <begin position="67"/>
        <end position="108"/>
    </location>
</feature>
<name>A0A6J8EZ09_MYTCO</name>